<keyword evidence="2" id="KW-0472">Membrane</keyword>
<feature type="transmembrane region" description="Helical" evidence="2">
    <location>
        <begin position="83"/>
        <end position="103"/>
    </location>
</feature>
<dbReference type="Gene3D" id="1.10.150.320">
    <property type="entry name" value="Photosystem II 12 kDa extrinsic protein"/>
    <property type="match status" value="1"/>
</dbReference>
<feature type="domain" description="Helix-hairpin-helix DNA-binding motif class 1" evidence="3">
    <location>
        <begin position="268"/>
        <end position="287"/>
    </location>
</feature>
<dbReference type="InterPro" id="IPR010994">
    <property type="entry name" value="RuvA_2-like"/>
</dbReference>
<keyword evidence="2" id="KW-1133">Transmembrane helix</keyword>
<dbReference type="InterPro" id="IPR051675">
    <property type="entry name" value="Endo/Exo/Phosphatase_dom_1"/>
</dbReference>
<feature type="region of interest" description="Disordered" evidence="1">
    <location>
        <begin position="1"/>
        <end position="71"/>
    </location>
</feature>
<dbReference type="GO" id="GO:0015628">
    <property type="term" value="P:protein secretion by the type II secretion system"/>
    <property type="evidence" value="ECO:0007669"/>
    <property type="project" value="TreeGrafter"/>
</dbReference>
<protein>
    <submittedName>
        <fullName evidence="4">Competence protein ComEA</fullName>
    </submittedName>
</protein>
<dbReference type="SUPFAM" id="SSF47781">
    <property type="entry name" value="RuvA domain 2-like"/>
    <property type="match status" value="1"/>
</dbReference>
<dbReference type="PANTHER" id="PTHR21180:SF32">
    <property type="entry name" value="ENDONUCLEASE_EXONUCLEASE_PHOSPHATASE FAMILY DOMAIN-CONTAINING PROTEIN 1"/>
    <property type="match status" value="1"/>
</dbReference>
<dbReference type="PANTHER" id="PTHR21180">
    <property type="entry name" value="ENDONUCLEASE/EXONUCLEASE/PHOSPHATASE FAMILY DOMAIN-CONTAINING PROTEIN 1"/>
    <property type="match status" value="1"/>
</dbReference>
<organism evidence="4 5">
    <name type="scientific">Kineococcus aurantiacus</name>
    <dbReference type="NCBI Taxonomy" id="37633"/>
    <lineage>
        <taxon>Bacteria</taxon>
        <taxon>Bacillati</taxon>
        <taxon>Actinomycetota</taxon>
        <taxon>Actinomycetes</taxon>
        <taxon>Kineosporiales</taxon>
        <taxon>Kineosporiaceae</taxon>
        <taxon>Kineococcus</taxon>
    </lineage>
</organism>
<dbReference type="AlphaFoldDB" id="A0A7Y9DJ19"/>
<feature type="domain" description="Helix-hairpin-helix DNA-binding motif class 1" evidence="3">
    <location>
        <begin position="238"/>
        <end position="257"/>
    </location>
</feature>
<dbReference type="SMART" id="SM00278">
    <property type="entry name" value="HhH1"/>
    <property type="match status" value="2"/>
</dbReference>
<dbReference type="GO" id="GO:0003677">
    <property type="term" value="F:DNA binding"/>
    <property type="evidence" value="ECO:0007669"/>
    <property type="project" value="InterPro"/>
</dbReference>
<comment type="caution">
    <text evidence="4">The sequence shown here is derived from an EMBL/GenBank/DDBJ whole genome shotgun (WGS) entry which is preliminary data.</text>
</comment>
<dbReference type="NCBIfam" id="TIGR00426">
    <property type="entry name" value="competence protein ComEA helix-hairpin-helix repeat region"/>
    <property type="match status" value="1"/>
</dbReference>
<dbReference type="EMBL" id="JACCBB010000001">
    <property type="protein sequence ID" value="NYD21269.1"/>
    <property type="molecule type" value="Genomic_DNA"/>
</dbReference>
<dbReference type="Gene3D" id="3.10.560.10">
    <property type="entry name" value="Outer membrane lipoprotein wza domain like"/>
    <property type="match status" value="1"/>
</dbReference>
<dbReference type="InterPro" id="IPR004509">
    <property type="entry name" value="Competence_ComEA_HhH"/>
</dbReference>
<keyword evidence="5" id="KW-1185">Reference proteome</keyword>
<evidence type="ECO:0000313" key="4">
    <source>
        <dbReference type="EMBL" id="NYD21269.1"/>
    </source>
</evidence>
<dbReference type="RefSeq" id="WP_218884766.1">
    <property type="nucleotide sequence ID" value="NZ_BAAAGN010000006.1"/>
</dbReference>
<evidence type="ECO:0000259" key="3">
    <source>
        <dbReference type="SMART" id="SM00278"/>
    </source>
</evidence>
<gene>
    <name evidence="4" type="ORF">BJ968_000809</name>
</gene>
<sequence>MPSSYRPRPGVSPVRDLAARQFRQFPEVHGFDDPPGETGGEGTDEDEGAGGTDRDERPEWRRRLADRTPPAVRSARLRVGPRAAVGVVLVALLVAGALSLLVWRTWPRPAAPRAEPVPARSVSAVTSASAALTPPPAPTSPPAPTAPPAQVVVHVAGRVASAGVVTLAAGSRVADALTAAGGPAPGADLDAVNLAQVLLDGQQVLVPEPGQAVAPQPVPGAGAGAAVGPVDLNTASAADLDALPGVGEVLAGRIVAWREENGPFTSVDDLGEVQGIGPKVLEDLRDRVRV</sequence>
<evidence type="ECO:0000256" key="1">
    <source>
        <dbReference type="SAM" id="MobiDB-lite"/>
    </source>
</evidence>
<accession>A0A7Y9DJ19</accession>
<keyword evidence="2" id="KW-0812">Transmembrane</keyword>
<dbReference type="Pfam" id="PF12836">
    <property type="entry name" value="HHH_3"/>
    <property type="match status" value="1"/>
</dbReference>
<feature type="compositionally biased region" description="Pro residues" evidence="1">
    <location>
        <begin position="133"/>
        <end position="147"/>
    </location>
</feature>
<dbReference type="Proteomes" id="UP000521922">
    <property type="component" value="Unassembled WGS sequence"/>
</dbReference>
<reference evidence="4 5" key="1">
    <citation type="submission" date="2020-07" db="EMBL/GenBank/DDBJ databases">
        <title>Sequencing the genomes of 1000 actinobacteria strains.</title>
        <authorList>
            <person name="Klenk H.-P."/>
        </authorList>
    </citation>
    <scope>NUCLEOTIDE SEQUENCE [LARGE SCALE GENOMIC DNA]</scope>
    <source>
        <strain evidence="4 5">DSM 7487</strain>
    </source>
</reference>
<proteinExistence type="predicted"/>
<dbReference type="InterPro" id="IPR019554">
    <property type="entry name" value="Soluble_ligand-bd"/>
</dbReference>
<name>A0A7Y9DJ19_9ACTN</name>
<dbReference type="Pfam" id="PF10531">
    <property type="entry name" value="SLBB"/>
    <property type="match status" value="1"/>
</dbReference>
<evidence type="ECO:0000256" key="2">
    <source>
        <dbReference type="SAM" id="Phobius"/>
    </source>
</evidence>
<dbReference type="InterPro" id="IPR003583">
    <property type="entry name" value="Hlx-hairpin-Hlx_DNA-bd_motif"/>
</dbReference>
<feature type="region of interest" description="Disordered" evidence="1">
    <location>
        <begin position="128"/>
        <end position="147"/>
    </location>
</feature>
<dbReference type="GO" id="GO:0015627">
    <property type="term" value="C:type II protein secretion system complex"/>
    <property type="evidence" value="ECO:0007669"/>
    <property type="project" value="TreeGrafter"/>
</dbReference>
<dbReference type="GO" id="GO:0006281">
    <property type="term" value="P:DNA repair"/>
    <property type="evidence" value="ECO:0007669"/>
    <property type="project" value="InterPro"/>
</dbReference>
<feature type="compositionally biased region" description="Basic and acidic residues" evidence="1">
    <location>
        <begin position="52"/>
        <end position="66"/>
    </location>
</feature>
<evidence type="ECO:0000313" key="5">
    <source>
        <dbReference type="Proteomes" id="UP000521922"/>
    </source>
</evidence>